<comment type="similarity">
    <text evidence="1">Belongs to the ice-binding protein family.</text>
</comment>
<dbReference type="InterPro" id="IPR026444">
    <property type="entry name" value="Secre_tail"/>
</dbReference>
<protein>
    <submittedName>
        <fullName evidence="4">Ice-binding family protein</fullName>
    </submittedName>
</protein>
<organism evidence="4 5">
    <name type="scientific">Hymenobacter bucti</name>
    <dbReference type="NCBI Taxonomy" id="1844114"/>
    <lineage>
        <taxon>Bacteria</taxon>
        <taxon>Pseudomonadati</taxon>
        <taxon>Bacteroidota</taxon>
        <taxon>Cytophagia</taxon>
        <taxon>Cytophagales</taxon>
        <taxon>Hymenobacteraceae</taxon>
        <taxon>Hymenobacter</taxon>
    </lineage>
</organism>
<sequence>MKFSLLFVSTAAVLLHGPQAAWGQAPPPLGAAASFALFTAVGAVNNAGPTIVNGNIGTNAGAFSGFPPGVINIGSALVASTFTTQAATDVQTAYGYFSANIPCVTSLAIYGGTPAVTLLPGSYCVTGATTLAGTLILDAGGVANAKFYLRVSGGALTTAANSKVVLAGGATADNVYWQISGGAVNLGQNSTMQGTLLVDGAISMAEGTTLIGRGLSRAGSILPTSTPSFVSTFSLPTVTSTAWLGTANGGLNTDWYTAANWSNGVPTSTLEAIVPTGTTPYPVIGSGSAVAQSLTIGSTASLTQGGGTLNVLNAIDNSGTISATGGTVALSGTVAQGVGGSGSTQFWNLSVANSAGASQTGALSVHGVLGLASGGLRTNGQPLTLLSDGLGTALVVQSAGNEVTGPVTVQRYLDASGNTGTTGYRHYSAPVSNATVASLSTTARGGSFSPVVNPLYNTAITTNGVTPYPSVYSYDQSRLANAATGTNLTAFDKGYASPAALTDPLAVGQGYTVQIGNAEKVQFTGLLNNGDLTIGGLQRGSQAEAGWQLVGNPYPAPLDWSTVGSSQLSGVDAAVYVFQSTQAYQGRYTSFTNNVGAGNGLIATGQAFFVRTSTAGTTGSIALTNANRATTFDGATKFQRQMAETRPVLRLSLGLGAQAATVATAQDEAFVYYEQGATAGYEGQFDAYKLANPSGYYLGTAAQVTAGTPELGLSISGRAPLATAGEVVPVWLSVPAGSYSLTATSLVNFATMAGGTTVQLRDALTGTLTNLGTTPSYSFSVAANAPSTGRFSLLFGTAAPLAAAPSAALSQSLATLYPNPAAPGEVTLALTGLPAEVRSVEATLVNALGQVMGRYTLAASQGAARTGLPTTGLAGGVYLVRLRAQNAQGQQVGSLAAQRLSLH</sequence>
<keyword evidence="5" id="KW-1185">Reference proteome</keyword>
<dbReference type="Pfam" id="PF11999">
    <property type="entry name" value="Ice_binding"/>
    <property type="match status" value="1"/>
</dbReference>
<proteinExistence type="inferred from homology"/>
<dbReference type="Proteomes" id="UP001597197">
    <property type="component" value="Unassembled WGS sequence"/>
</dbReference>
<feature type="signal peptide" evidence="3">
    <location>
        <begin position="1"/>
        <end position="20"/>
    </location>
</feature>
<comment type="caution">
    <text evidence="4">The sequence shown here is derived from an EMBL/GenBank/DDBJ whole genome shotgun (WGS) entry which is preliminary data.</text>
</comment>
<evidence type="ECO:0000256" key="3">
    <source>
        <dbReference type="SAM" id="SignalP"/>
    </source>
</evidence>
<accession>A0ABW4QZS2</accession>
<dbReference type="NCBIfam" id="TIGR04183">
    <property type="entry name" value="Por_Secre_tail"/>
    <property type="match status" value="1"/>
</dbReference>
<feature type="chain" id="PRO_5045379562" evidence="3">
    <location>
        <begin position="21"/>
        <end position="903"/>
    </location>
</feature>
<name>A0ABW4QZS2_9BACT</name>
<dbReference type="InterPro" id="IPR021884">
    <property type="entry name" value="Ice-bd_prot"/>
</dbReference>
<keyword evidence="2 3" id="KW-0732">Signal</keyword>
<reference evidence="5" key="1">
    <citation type="journal article" date="2019" name="Int. J. Syst. Evol. Microbiol.">
        <title>The Global Catalogue of Microorganisms (GCM) 10K type strain sequencing project: providing services to taxonomists for standard genome sequencing and annotation.</title>
        <authorList>
            <consortium name="The Broad Institute Genomics Platform"/>
            <consortium name="The Broad Institute Genome Sequencing Center for Infectious Disease"/>
            <person name="Wu L."/>
            <person name="Ma J."/>
        </authorList>
    </citation>
    <scope>NUCLEOTIDE SEQUENCE [LARGE SCALE GENOMIC DNA]</scope>
    <source>
        <strain evidence="5">CGMCC 1.15795</strain>
    </source>
</reference>
<evidence type="ECO:0000313" key="4">
    <source>
        <dbReference type="EMBL" id="MFD1875113.1"/>
    </source>
</evidence>
<evidence type="ECO:0000313" key="5">
    <source>
        <dbReference type="Proteomes" id="UP001597197"/>
    </source>
</evidence>
<gene>
    <name evidence="4" type="ORF">ACFSDX_21945</name>
</gene>
<evidence type="ECO:0000256" key="1">
    <source>
        <dbReference type="ARBA" id="ARBA00005445"/>
    </source>
</evidence>
<evidence type="ECO:0000256" key="2">
    <source>
        <dbReference type="ARBA" id="ARBA00022729"/>
    </source>
</evidence>
<dbReference type="RefSeq" id="WP_382317499.1">
    <property type="nucleotide sequence ID" value="NZ_JBHUFD010000018.1"/>
</dbReference>
<dbReference type="EMBL" id="JBHUFD010000018">
    <property type="protein sequence ID" value="MFD1875113.1"/>
    <property type="molecule type" value="Genomic_DNA"/>
</dbReference>